<keyword evidence="1" id="KW-1185">Reference proteome</keyword>
<organism evidence="1 2">
    <name type="scientific">Romanomermis culicivorax</name>
    <name type="common">Nematode worm</name>
    <dbReference type="NCBI Taxonomy" id="13658"/>
    <lineage>
        <taxon>Eukaryota</taxon>
        <taxon>Metazoa</taxon>
        <taxon>Ecdysozoa</taxon>
        <taxon>Nematoda</taxon>
        <taxon>Enoplea</taxon>
        <taxon>Dorylaimia</taxon>
        <taxon>Mermithida</taxon>
        <taxon>Mermithoidea</taxon>
        <taxon>Mermithidae</taxon>
        <taxon>Romanomermis</taxon>
    </lineage>
</organism>
<accession>A0A915K4X8</accession>
<protein>
    <submittedName>
        <fullName evidence="2">Uncharacterized protein</fullName>
    </submittedName>
</protein>
<proteinExistence type="predicted"/>
<dbReference type="WBParaSite" id="nRc.2.0.1.t33776-RA">
    <property type="protein sequence ID" value="nRc.2.0.1.t33776-RA"/>
    <property type="gene ID" value="nRc.2.0.1.g33776"/>
</dbReference>
<reference evidence="2" key="1">
    <citation type="submission" date="2022-11" db="UniProtKB">
        <authorList>
            <consortium name="WormBaseParasite"/>
        </authorList>
    </citation>
    <scope>IDENTIFICATION</scope>
</reference>
<name>A0A915K4X8_ROMCU</name>
<dbReference type="Proteomes" id="UP000887565">
    <property type="component" value="Unplaced"/>
</dbReference>
<sequence length="39" mass="4446">MDIQMCKEISANDTLIVPVVVEDYALDNVFTERGFHCND</sequence>
<dbReference type="AlphaFoldDB" id="A0A915K4X8"/>
<evidence type="ECO:0000313" key="2">
    <source>
        <dbReference type="WBParaSite" id="nRc.2.0.1.t33776-RA"/>
    </source>
</evidence>
<evidence type="ECO:0000313" key="1">
    <source>
        <dbReference type="Proteomes" id="UP000887565"/>
    </source>
</evidence>